<gene>
    <name evidence="19" type="ORF">GAYE_SCF7681MG7029</name>
</gene>
<feature type="domain" description="Fumarylacetoacetase-like C-terminal" evidence="17">
    <location>
        <begin position="125"/>
        <end position="410"/>
    </location>
</feature>
<dbReference type="Gene3D" id="2.30.30.230">
    <property type="entry name" value="Fumarylacetoacetase, N-terminal domain"/>
    <property type="match status" value="1"/>
</dbReference>
<dbReference type="Pfam" id="PF01557">
    <property type="entry name" value="FAA_hydrolase"/>
    <property type="match status" value="1"/>
</dbReference>
<evidence type="ECO:0000313" key="19">
    <source>
        <dbReference type="EMBL" id="KAK4529078.1"/>
    </source>
</evidence>
<evidence type="ECO:0000256" key="3">
    <source>
        <dbReference type="ARBA" id="ARBA00010211"/>
    </source>
</evidence>
<protein>
    <recommendedName>
        <fullName evidence="5 16">Fumarylacetoacetase</fullName>
        <ecNumber evidence="4 16">3.7.1.2</ecNumber>
    </recommendedName>
    <alternativeName>
        <fullName evidence="12 16">Fumarylacetoacetate hydrolase</fullName>
    </alternativeName>
</protein>
<feature type="binding site" evidence="14">
    <location>
        <position position="128"/>
    </location>
    <ligand>
        <name>substrate</name>
    </ligand>
</feature>
<dbReference type="FunFam" id="3.90.850.10:FF:000004">
    <property type="entry name" value="Fumarylacetoacetase"/>
    <property type="match status" value="1"/>
</dbReference>
<feature type="binding site" evidence="15">
    <location>
        <position position="231"/>
    </location>
    <ligand>
        <name>Ca(2+)</name>
        <dbReference type="ChEBI" id="CHEBI:29108"/>
    </ligand>
</feature>
<keyword evidence="8 15" id="KW-0106">Calcium</keyword>
<evidence type="ECO:0000256" key="8">
    <source>
        <dbReference type="ARBA" id="ARBA00022837"/>
    </source>
</evidence>
<evidence type="ECO:0000256" key="5">
    <source>
        <dbReference type="ARBA" id="ARBA00014741"/>
    </source>
</evidence>
<dbReference type="NCBIfam" id="TIGR01266">
    <property type="entry name" value="fum_ac_acetase"/>
    <property type="match status" value="1"/>
</dbReference>
<feature type="binding site" evidence="14">
    <location>
        <position position="238"/>
    </location>
    <ligand>
        <name>substrate</name>
    </ligand>
</feature>
<keyword evidence="9 15" id="KW-0460">Magnesium</keyword>
<dbReference type="PANTHER" id="PTHR43069:SF2">
    <property type="entry name" value="FUMARYLACETOACETASE"/>
    <property type="match status" value="1"/>
</dbReference>
<evidence type="ECO:0000259" key="18">
    <source>
        <dbReference type="Pfam" id="PF09298"/>
    </source>
</evidence>
<dbReference type="GO" id="GO:1902000">
    <property type="term" value="P:homogentisate catabolic process"/>
    <property type="evidence" value="ECO:0007669"/>
    <property type="project" value="TreeGrafter"/>
</dbReference>
<dbReference type="Proteomes" id="UP001300502">
    <property type="component" value="Unassembled WGS sequence"/>
</dbReference>
<evidence type="ECO:0000256" key="15">
    <source>
        <dbReference type="PIRSR" id="PIRSR605959-3"/>
    </source>
</evidence>
<feature type="active site" description="Proton acceptor" evidence="13">
    <location>
        <position position="133"/>
    </location>
</feature>
<evidence type="ECO:0000256" key="10">
    <source>
        <dbReference type="ARBA" id="ARBA00022878"/>
    </source>
</evidence>
<evidence type="ECO:0000256" key="13">
    <source>
        <dbReference type="PIRSR" id="PIRSR605959-1"/>
    </source>
</evidence>
<dbReference type="AlphaFoldDB" id="A0AAV9IPA1"/>
<dbReference type="GO" id="GO:0006572">
    <property type="term" value="P:L-tyrosine catabolic process"/>
    <property type="evidence" value="ECO:0007669"/>
    <property type="project" value="UniProtKB-UniRule"/>
</dbReference>
<evidence type="ECO:0000256" key="14">
    <source>
        <dbReference type="PIRSR" id="PIRSR605959-2"/>
    </source>
</evidence>
<evidence type="ECO:0000256" key="2">
    <source>
        <dbReference type="ARBA" id="ARBA00004782"/>
    </source>
</evidence>
<evidence type="ECO:0000256" key="1">
    <source>
        <dbReference type="ARBA" id="ARBA00000353"/>
    </source>
</evidence>
<dbReference type="Pfam" id="PF09298">
    <property type="entry name" value="FAA_hydrolase_N"/>
    <property type="match status" value="1"/>
</dbReference>
<evidence type="ECO:0000256" key="16">
    <source>
        <dbReference type="RuleBase" id="RU366008"/>
    </source>
</evidence>
<keyword evidence="6 15" id="KW-0479">Metal-binding</keyword>
<comment type="pathway">
    <text evidence="2 16">Amino-acid degradation; L-phenylalanine degradation; acetoacetate and fumarate from L-phenylalanine: step 6/6.</text>
</comment>
<evidence type="ECO:0000256" key="9">
    <source>
        <dbReference type="ARBA" id="ARBA00022842"/>
    </source>
</evidence>
<evidence type="ECO:0000256" key="4">
    <source>
        <dbReference type="ARBA" id="ARBA00012094"/>
    </source>
</evidence>
<feature type="domain" description="Fumarylacetoacetase N-terminal" evidence="18">
    <location>
        <begin position="18"/>
        <end position="118"/>
    </location>
</feature>
<accession>A0AAV9IPA1</accession>
<name>A0AAV9IPA1_9RHOD</name>
<feature type="binding site" evidence="15">
    <location>
        <position position="126"/>
    </location>
    <ligand>
        <name>Ca(2+)</name>
        <dbReference type="ChEBI" id="CHEBI:29108"/>
    </ligand>
</feature>
<evidence type="ECO:0000256" key="7">
    <source>
        <dbReference type="ARBA" id="ARBA00022801"/>
    </source>
</evidence>
<feature type="binding site" evidence="14">
    <location>
        <position position="242"/>
    </location>
    <ligand>
        <name>substrate</name>
    </ligand>
</feature>
<feature type="binding site" evidence="15">
    <location>
        <position position="199"/>
    </location>
    <ligand>
        <name>Ca(2+)</name>
        <dbReference type="ChEBI" id="CHEBI:29108"/>
    </ligand>
</feature>
<dbReference type="PANTHER" id="PTHR43069">
    <property type="entry name" value="FUMARYLACETOACETASE"/>
    <property type="match status" value="1"/>
</dbReference>
<dbReference type="Gene3D" id="3.90.850.10">
    <property type="entry name" value="Fumarylacetoacetase-like, C-terminal domain"/>
    <property type="match status" value="1"/>
</dbReference>
<dbReference type="InterPro" id="IPR011234">
    <property type="entry name" value="Fumarylacetoacetase-like_C"/>
</dbReference>
<reference evidence="19 20" key="1">
    <citation type="submission" date="2022-07" db="EMBL/GenBank/DDBJ databases">
        <title>Genome-wide signatures of adaptation to extreme environments.</title>
        <authorList>
            <person name="Cho C.H."/>
            <person name="Yoon H.S."/>
        </authorList>
    </citation>
    <scope>NUCLEOTIDE SEQUENCE [LARGE SCALE GENOMIC DNA]</scope>
    <source>
        <strain evidence="19 20">108.79 E11</strain>
    </source>
</reference>
<evidence type="ECO:0000256" key="6">
    <source>
        <dbReference type="ARBA" id="ARBA00022723"/>
    </source>
</evidence>
<keyword evidence="7 16" id="KW-0378">Hydrolase</keyword>
<dbReference type="GO" id="GO:0004334">
    <property type="term" value="F:fumarylacetoacetase activity"/>
    <property type="evidence" value="ECO:0007669"/>
    <property type="project" value="UniProtKB-UniRule"/>
</dbReference>
<sequence>MATPAVYVAEDSDFSIYNLPYGVFETTSLDKRLGVAIGDYVLDLREAAHQGFLSSLDSQYFQQSDFNDIMQLDRKAWKLLRSDIQDVVYGKTSEWLKSNRGVLSKLFIPMHQVSMHLPAKIGDYTDFYSSKEHATNVGTIFRGPDNALNPNWVHLPVGYHGRSSSIVVSGQDIRRPCGQLKGNQDPYYGPSQALDFELEMAFFVGQGNSLFESIPVKAARDYIFGLVLMNDWSARDIQRWEYVPLGPFGAKNFATSISPWIVPLEALEPFQVPAPVQEPKVLDYLEQGSDRNTFDIHLSVSLQSTRMQKPQVICQSNFRYLYWTMEQQIAHHTVTGCNLRPGDLLASGTISGPDATSFGSMLELSWGGTKPLQLTETQEQRVYLQDGDQVTMHGYCQKENIRIGFGQCQGKILPAKPLAA</sequence>
<dbReference type="SUPFAM" id="SSF56529">
    <property type="entry name" value="FAH"/>
    <property type="match status" value="1"/>
</dbReference>
<feature type="binding site" evidence="14">
    <location>
        <position position="142"/>
    </location>
    <ligand>
        <name>substrate</name>
    </ligand>
</feature>
<organism evidence="19 20">
    <name type="scientific">Galdieria yellowstonensis</name>
    <dbReference type="NCBI Taxonomy" id="3028027"/>
    <lineage>
        <taxon>Eukaryota</taxon>
        <taxon>Rhodophyta</taxon>
        <taxon>Bangiophyceae</taxon>
        <taxon>Galdieriales</taxon>
        <taxon>Galdieriaceae</taxon>
        <taxon>Galdieria</taxon>
    </lineage>
</organism>
<feature type="binding site" evidence="15">
    <location>
        <position position="255"/>
    </location>
    <ligand>
        <name>Mg(2+)</name>
        <dbReference type="ChEBI" id="CHEBI:18420"/>
    </ligand>
</feature>
<evidence type="ECO:0000256" key="11">
    <source>
        <dbReference type="ARBA" id="ARBA00023232"/>
    </source>
</evidence>
<comment type="cofactor">
    <cofactor evidence="16">
        <name>Mg(2+)</name>
        <dbReference type="ChEBI" id="CHEBI:18420"/>
    </cofactor>
    <cofactor evidence="16">
        <name>Ca(2+)</name>
        <dbReference type="ChEBI" id="CHEBI:29108"/>
    </cofactor>
</comment>
<dbReference type="InterPro" id="IPR005959">
    <property type="entry name" value="Fumarylacetoacetase"/>
</dbReference>
<comment type="similarity">
    <text evidence="3 16">Belongs to the FAH family.</text>
</comment>
<evidence type="ECO:0000256" key="12">
    <source>
        <dbReference type="ARBA" id="ARBA00031740"/>
    </source>
</evidence>
<dbReference type="GO" id="GO:0046872">
    <property type="term" value="F:metal ion binding"/>
    <property type="evidence" value="ECO:0007669"/>
    <property type="project" value="UniProtKB-UniRule"/>
</dbReference>
<dbReference type="SUPFAM" id="SSF63433">
    <property type="entry name" value="Fumarylacetoacetate hydrolase, FAH, N-terminal domain"/>
    <property type="match status" value="1"/>
</dbReference>
<dbReference type="InterPro" id="IPR036663">
    <property type="entry name" value="Fumarylacetoacetase_C_sf"/>
</dbReference>
<dbReference type="GO" id="GO:0006559">
    <property type="term" value="P:L-phenylalanine catabolic process"/>
    <property type="evidence" value="ECO:0007669"/>
    <property type="project" value="UniProtKB-UniRule"/>
</dbReference>
<proteinExistence type="inferred from homology"/>
<feature type="binding site" evidence="15">
    <location>
        <position position="197"/>
    </location>
    <ligand>
        <name>Ca(2+)</name>
        <dbReference type="ChEBI" id="CHEBI:29108"/>
    </ligand>
</feature>
<evidence type="ECO:0000313" key="20">
    <source>
        <dbReference type="Proteomes" id="UP001300502"/>
    </source>
</evidence>
<dbReference type="EMBL" id="JANCYU010000075">
    <property type="protein sequence ID" value="KAK4529078.1"/>
    <property type="molecule type" value="Genomic_DNA"/>
</dbReference>
<feature type="binding site" evidence="15">
    <location>
        <position position="251"/>
    </location>
    <ligand>
        <name>Mg(2+)</name>
        <dbReference type="ChEBI" id="CHEBI:18420"/>
    </ligand>
</feature>
<evidence type="ECO:0000259" key="17">
    <source>
        <dbReference type="Pfam" id="PF01557"/>
    </source>
</evidence>
<feature type="binding site" evidence="15">
    <location>
        <position position="231"/>
    </location>
    <ligand>
        <name>Mg(2+)</name>
        <dbReference type="ChEBI" id="CHEBI:18420"/>
    </ligand>
</feature>
<keyword evidence="20" id="KW-1185">Reference proteome</keyword>
<dbReference type="InterPro" id="IPR036462">
    <property type="entry name" value="Fumarylacetoacetase_N_sf"/>
</dbReference>
<dbReference type="InterPro" id="IPR015377">
    <property type="entry name" value="Fumarylacetoacetase_N"/>
</dbReference>
<feature type="binding site" evidence="14">
    <location>
        <position position="349"/>
    </location>
    <ligand>
        <name>substrate</name>
    </ligand>
</feature>
<dbReference type="EC" id="3.7.1.2" evidence="4 16"/>
<keyword evidence="11 16" id="KW-0585">Phenylalanine catabolism</keyword>
<keyword evidence="10 16" id="KW-0828">Tyrosine catabolism</keyword>
<comment type="catalytic activity">
    <reaction evidence="1 16">
        <text>4-fumarylacetoacetate + H2O = acetoacetate + fumarate + H(+)</text>
        <dbReference type="Rhea" id="RHEA:10244"/>
        <dbReference type="ChEBI" id="CHEBI:13705"/>
        <dbReference type="ChEBI" id="CHEBI:15377"/>
        <dbReference type="ChEBI" id="CHEBI:15378"/>
        <dbReference type="ChEBI" id="CHEBI:18034"/>
        <dbReference type="ChEBI" id="CHEBI:29806"/>
        <dbReference type="EC" id="3.7.1.2"/>
    </reaction>
</comment>
<comment type="caution">
    <text evidence="19">The sequence shown here is derived from an EMBL/GenBank/DDBJ whole genome shotgun (WGS) entry which is preliminary data.</text>
</comment>